<dbReference type="InterPro" id="IPR001387">
    <property type="entry name" value="Cro/C1-type_HTH"/>
</dbReference>
<dbReference type="RefSeq" id="WP_159991986.1">
    <property type="nucleotide sequence ID" value="NZ_CP047165.1"/>
</dbReference>
<keyword evidence="1" id="KW-0238">DNA-binding</keyword>
<dbReference type="EMBL" id="JAAGYR010000002">
    <property type="protein sequence ID" value="NEN75014.1"/>
    <property type="molecule type" value="Genomic_DNA"/>
</dbReference>
<evidence type="ECO:0000313" key="4">
    <source>
        <dbReference type="Proteomes" id="UP000477651"/>
    </source>
</evidence>
<sequence length="115" mass="13070">MTKATKQEISKKIGQSIAKHRKAIGMTQSELAERLDLSLDAMSRLERGNISLSVARLLELAEIFRCDSAELLEEASHRPRDLALQIEGLLNRLEDVDRIKLMEVIEQLVSMVERK</sequence>
<dbReference type="Gene3D" id="1.10.260.40">
    <property type="entry name" value="lambda repressor-like DNA-binding domains"/>
    <property type="match status" value="1"/>
</dbReference>
<dbReference type="GO" id="GO:0003700">
    <property type="term" value="F:DNA-binding transcription factor activity"/>
    <property type="evidence" value="ECO:0007669"/>
    <property type="project" value="TreeGrafter"/>
</dbReference>
<dbReference type="PANTHER" id="PTHR46797:SF1">
    <property type="entry name" value="METHYLPHOSPHONATE SYNTHASE"/>
    <property type="match status" value="1"/>
</dbReference>
<gene>
    <name evidence="3" type="ORF">F9B74_01545</name>
</gene>
<reference evidence="3 4" key="1">
    <citation type="submission" date="2020-02" db="EMBL/GenBank/DDBJ databases">
        <title>Pelistega sp. NLN82 were isolated from wild rodents of the Hainan Island.</title>
        <authorList>
            <person name="Niu N."/>
            <person name="Zhou J."/>
        </authorList>
    </citation>
    <scope>NUCLEOTIDE SEQUENCE [LARGE SCALE GENOMIC DNA]</scope>
    <source>
        <strain evidence="3 4">NLN82</strain>
    </source>
</reference>
<dbReference type="PROSITE" id="PS50943">
    <property type="entry name" value="HTH_CROC1"/>
    <property type="match status" value="1"/>
</dbReference>
<dbReference type="GO" id="GO:0003677">
    <property type="term" value="F:DNA binding"/>
    <property type="evidence" value="ECO:0007669"/>
    <property type="project" value="UniProtKB-KW"/>
</dbReference>
<organism evidence="3 4">
    <name type="scientific">Pelistega ratti</name>
    <dbReference type="NCBI Taxonomy" id="2652177"/>
    <lineage>
        <taxon>Bacteria</taxon>
        <taxon>Pseudomonadati</taxon>
        <taxon>Pseudomonadota</taxon>
        <taxon>Betaproteobacteria</taxon>
        <taxon>Burkholderiales</taxon>
        <taxon>Alcaligenaceae</taxon>
        <taxon>Pelistega</taxon>
    </lineage>
</organism>
<accession>A0A6L9Y5C0</accession>
<evidence type="ECO:0000256" key="1">
    <source>
        <dbReference type="ARBA" id="ARBA00023125"/>
    </source>
</evidence>
<keyword evidence="4" id="KW-1185">Reference proteome</keyword>
<dbReference type="GO" id="GO:0005829">
    <property type="term" value="C:cytosol"/>
    <property type="evidence" value="ECO:0007669"/>
    <property type="project" value="TreeGrafter"/>
</dbReference>
<dbReference type="InterPro" id="IPR010982">
    <property type="entry name" value="Lambda_DNA-bd_dom_sf"/>
</dbReference>
<name>A0A6L9Y5C0_9BURK</name>
<evidence type="ECO:0000259" key="2">
    <source>
        <dbReference type="PROSITE" id="PS50943"/>
    </source>
</evidence>
<feature type="domain" description="HTH cro/C1-type" evidence="2">
    <location>
        <begin position="17"/>
        <end position="71"/>
    </location>
</feature>
<dbReference type="InterPro" id="IPR050807">
    <property type="entry name" value="TransReg_Diox_bact_type"/>
</dbReference>
<protein>
    <submittedName>
        <fullName evidence="3">Helix-turn-helix transcriptional regulator</fullName>
    </submittedName>
</protein>
<dbReference type="SMART" id="SM00530">
    <property type="entry name" value="HTH_XRE"/>
    <property type="match status" value="1"/>
</dbReference>
<dbReference type="AlphaFoldDB" id="A0A6L9Y5C0"/>
<dbReference type="CDD" id="cd00093">
    <property type="entry name" value="HTH_XRE"/>
    <property type="match status" value="1"/>
</dbReference>
<dbReference type="Pfam" id="PF01381">
    <property type="entry name" value="HTH_3"/>
    <property type="match status" value="1"/>
</dbReference>
<comment type="caution">
    <text evidence="3">The sequence shown here is derived from an EMBL/GenBank/DDBJ whole genome shotgun (WGS) entry which is preliminary data.</text>
</comment>
<dbReference type="SUPFAM" id="SSF47413">
    <property type="entry name" value="lambda repressor-like DNA-binding domains"/>
    <property type="match status" value="1"/>
</dbReference>
<proteinExistence type="predicted"/>
<dbReference type="PANTHER" id="PTHR46797">
    <property type="entry name" value="HTH-TYPE TRANSCRIPTIONAL REGULATOR"/>
    <property type="match status" value="1"/>
</dbReference>
<dbReference type="Proteomes" id="UP000477651">
    <property type="component" value="Unassembled WGS sequence"/>
</dbReference>
<evidence type="ECO:0000313" key="3">
    <source>
        <dbReference type="EMBL" id="NEN75014.1"/>
    </source>
</evidence>